<feature type="compositionally biased region" description="Basic and acidic residues" evidence="1">
    <location>
        <begin position="87"/>
        <end position="98"/>
    </location>
</feature>
<feature type="region of interest" description="Disordered" evidence="1">
    <location>
        <begin position="133"/>
        <end position="197"/>
    </location>
</feature>
<reference evidence="3" key="1">
    <citation type="submission" date="2022-11" db="UniProtKB">
        <authorList>
            <consortium name="WormBaseParasite"/>
        </authorList>
    </citation>
    <scope>IDENTIFICATION</scope>
</reference>
<dbReference type="AlphaFoldDB" id="A0A914HYU9"/>
<protein>
    <submittedName>
        <fullName evidence="3">Uncharacterized protein</fullName>
    </submittedName>
</protein>
<sequence length="323" mass="36952">MPAAEPTKRAKKNQRRRSRKRKPDSSRMFVNHAPTRLRRTVKTEKADRGGHQHQQHQNEEVEAEGGCLPVHQYVVPESDYDDEMEEDGGHQHQQHQNEEVEAEGGCLPVHQYVVPESDYDDEMEEDGGQQQLQNGEMEDMGGCQPHDQHGAPGGDNDEQVRGEEDEVEEQQQQQHHPEQNVATTQQQPNNKKKPEEKEYEIKNVYAVYTHTNEHRAYFIGWAAYRGVHEWTLSEDISGVEIVADFTRSSTIDATLSAVLGNPVSQDLLDSLNQNSKFEKVRSQMDKAKDVRSAEFNITFAQNTPAYIRRKAEKELQAFVSMCM</sequence>
<feature type="compositionally biased region" description="Basic residues" evidence="1">
    <location>
        <begin position="9"/>
        <end position="22"/>
    </location>
</feature>
<keyword evidence="2" id="KW-1185">Reference proteome</keyword>
<evidence type="ECO:0000313" key="3">
    <source>
        <dbReference type="WBParaSite" id="Gr19_v10_g5293.t1"/>
    </source>
</evidence>
<feature type="compositionally biased region" description="Basic and acidic residues" evidence="1">
    <location>
        <begin position="41"/>
        <end position="50"/>
    </location>
</feature>
<organism evidence="2 3">
    <name type="scientific">Globodera rostochiensis</name>
    <name type="common">Golden nematode worm</name>
    <name type="synonym">Heterodera rostochiensis</name>
    <dbReference type="NCBI Taxonomy" id="31243"/>
    <lineage>
        <taxon>Eukaryota</taxon>
        <taxon>Metazoa</taxon>
        <taxon>Ecdysozoa</taxon>
        <taxon>Nematoda</taxon>
        <taxon>Chromadorea</taxon>
        <taxon>Rhabditida</taxon>
        <taxon>Tylenchina</taxon>
        <taxon>Tylenchomorpha</taxon>
        <taxon>Tylenchoidea</taxon>
        <taxon>Heteroderidae</taxon>
        <taxon>Heteroderinae</taxon>
        <taxon>Globodera</taxon>
    </lineage>
</organism>
<evidence type="ECO:0000256" key="1">
    <source>
        <dbReference type="SAM" id="MobiDB-lite"/>
    </source>
</evidence>
<name>A0A914HYU9_GLORO</name>
<dbReference type="WBParaSite" id="Gr19_v10_g5293.t1">
    <property type="protein sequence ID" value="Gr19_v10_g5293.t1"/>
    <property type="gene ID" value="Gr19_v10_g5293"/>
</dbReference>
<feature type="region of interest" description="Disordered" evidence="1">
    <location>
        <begin position="1"/>
        <end position="115"/>
    </location>
</feature>
<evidence type="ECO:0000313" key="2">
    <source>
        <dbReference type="Proteomes" id="UP000887572"/>
    </source>
</evidence>
<dbReference type="Proteomes" id="UP000887572">
    <property type="component" value="Unplaced"/>
</dbReference>
<accession>A0A914HYU9</accession>
<proteinExistence type="predicted"/>